<organism evidence="2 3">
    <name type="scientific">Hermetia illucens</name>
    <name type="common">Black soldier fly</name>
    <dbReference type="NCBI Taxonomy" id="343691"/>
    <lineage>
        <taxon>Eukaryota</taxon>
        <taxon>Metazoa</taxon>
        <taxon>Ecdysozoa</taxon>
        <taxon>Arthropoda</taxon>
        <taxon>Hexapoda</taxon>
        <taxon>Insecta</taxon>
        <taxon>Pterygota</taxon>
        <taxon>Neoptera</taxon>
        <taxon>Endopterygota</taxon>
        <taxon>Diptera</taxon>
        <taxon>Brachycera</taxon>
        <taxon>Stratiomyomorpha</taxon>
        <taxon>Stratiomyidae</taxon>
        <taxon>Hermetiinae</taxon>
        <taxon>Hermetia</taxon>
    </lineage>
</organism>
<proteinExistence type="predicted"/>
<dbReference type="EMBL" id="LR899013">
    <property type="protein sequence ID" value="CAD7091659.1"/>
    <property type="molecule type" value="Genomic_DNA"/>
</dbReference>
<keyword evidence="3" id="KW-1185">Reference proteome</keyword>
<keyword evidence="1" id="KW-0732">Signal</keyword>
<sequence>MDVRMFSVFTLFFLAEAFPLKYPSFQPQYNQTNSNHANSFLKTDVKDVKDGMFILTYTIGNRLEGDHLEAKKSGAIFQSTPQDYTQTLYYPENNNYGRQITYIEIIVQQTGPRGEIRVIKGGIGKPYIVLTVKSQNTLLFIYNATLYTF</sequence>
<protein>
    <submittedName>
        <fullName evidence="2">Uncharacterized protein</fullName>
    </submittedName>
</protein>
<name>A0A7R8YZK6_HERIL</name>
<accession>A0A7R8YZK6</accession>
<feature type="chain" id="PRO_5031335822" evidence="1">
    <location>
        <begin position="18"/>
        <end position="149"/>
    </location>
</feature>
<dbReference type="AlphaFoldDB" id="A0A7R8YZK6"/>
<dbReference type="InterPro" id="IPR031734">
    <property type="entry name" value="MBF2"/>
</dbReference>
<dbReference type="Proteomes" id="UP000594454">
    <property type="component" value="Chromosome 5"/>
</dbReference>
<reference evidence="2 3" key="1">
    <citation type="submission" date="2020-11" db="EMBL/GenBank/DDBJ databases">
        <authorList>
            <person name="Wallbank WR R."/>
            <person name="Pardo Diaz C."/>
            <person name="Kozak K."/>
            <person name="Martin S."/>
            <person name="Jiggins C."/>
            <person name="Moest M."/>
            <person name="Warren A I."/>
            <person name="Generalovic N T."/>
            <person name="Byers J.R.P. K."/>
            <person name="Montejo-Kovacevich G."/>
            <person name="Yen C E."/>
        </authorList>
    </citation>
    <scope>NUCLEOTIDE SEQUENCE [LARGE SCALE GENOMIC DNA]</scope>
</reference>
<evidence type="ECO:0000313" key="2">
    <source>
        <dbReference type="EMBL" id="CAD7091659.1"/>
    </source>
</evidence>
<gene>
    <name evidence="2" type="ORF">HERILL_LOCUS14071</name>
</gene>
<dbReference type="InParanoid" id="A0A7R8YZK6"/>
<dbReference type="OrthoDB" id="8192785at2759"/>
<feature type="signal peptide" evidence="1">
    <location>
        <begin position="1"/>
        <end position="17"/>
    </location>
</feature>
<evidence type="ECO:0000313" key="3">
    <source>
        <dbReference type="Proteomes" id="UP000594454"/>
    </source>
</evidence>
<dbReference type="Pfam" id="PF15868">
    <property type="entry name" value="MBF2"/>
    <property type="match status" value="1"/>
</dbReference>
<evidence type="ECO:0000256" key="1">
    <source>
        <dbReference type="SAM" id="SignalP"/>
    </source>
</evidence>